<protein>
    <submittedName>
        <fullName evidence="1">Uncharacterized protein</fullName>
    </submittedName>
</protein>
<dbReference type="KEGG" id="vg:80513957"/>
<reference evidence="1 2" key="1">
    <citation type="submission" date="2014-10" db="EMBL/GenBank/DDBJ databases">
        <title>Pan-genome analysis of Brazilian lineage A amoebal mimiviruses.</title>
        <authorList>
            <person name="Assis F.L."/>
            <person name="Abrahao J.S."/>
            <person name="Kroon E.G."/>
            <person name="Dornas F.P."/>
            <person name="Andrade K.R."/>
            <person name="Borato P.V.M."/>
            <person name="Pilotto M.R."/>
            <person name="Benamar S."/>
            <person name="LaScola B."/>
            <person name="Colson P."/>
        </authorList>
    </citation>
    <scope>NUCLEOTIDE SEQUENCE [LARGE SCALE GENOMIC DNA]</scope>
    <source>
        <strain evidence="1 2">Kroon</strain>
    </source>
</reference>
<accession>A0A0G2YB25</accession>
<evidence type="ECO:0000313" key="2">
    <source>
        <dbReference type="Proteomes" id="UP000240461"/>
    </source>
</evidence>
<organism evidence="1 2">
    <name type="scientific">Acanthamoeba polyphaga mimivirus Kroon</name>
    <dbReference type="NCBI Taxonomy" id="3069720"/>
    <lineage>
        <taxon>Viruses</taxon>
        <taxon>Varidnaviria</taxon>
        <taxon>Bamfordvirae</taxon>
        <taxon>Nucleocytoviricota</taxon>
        <taxon>Megaviricetes</taxon>
        <taxon>Imitervirales</taxon>
        <taxon>Mimiviridae</taxon>
        <taxon>Megamimivirinae</taxon>
        <taxon>Mimivirus</taxon>
        <taxon>Mimivirus lagoaense</taxon>
    </lineage>
</organism>
<keyword evidence="2" id="KW-1185">Reference proteome</keyword>
<accession>A0A0G2Y0N4</accession>
<sequence>MVDIKLPDNLDIIETIEFLDNALELKGINQDDLIYKIGDIIVGLKISKKIE</sequence>
<dbReference type="Proteomes" id="UP000240461">
    <property type="component" value="Segment"/>
</dbReference>
<evidence type="ECO:0000313" key="1">
    <source>
        <dbReference type="EMBL" id="AKI80159.1"/>
    </source>
</evidence>
<name>A0A0G2YB25_9VIRU</name>
<proteinExistence type="predicted"/>
<dbReference type="EMBL" id="KM982402">
    <property type="protein sequence ID" value="AKI80159.1"/>
    <property type="molecule type" value="Genomic_DNA"/>
</dbReference>